<dbReference type="AlphaFoldDB" id="A0A550BY69"/>
<keyword evidence="3" id="KW-1185">Reference proteome</keyword>
<gene>
    <name evidence="2" type="ORF">BD626DRAFT_514930</name>
</gene>
<feature type="compositionally biased region" description="Low complexity" evidence="1">
    <location>
        <begin position="73"/>
        <end position="90"/>
    </location>
</feature>
<name>A0A550BY69_9AGAR</name>
<reference evidence="2 3" key="1">
    <citation type="journal article" date="2019" name="New Phytol.">
        <title>Comparative genomics reveals unique wood-decay strategies and fruiting body development in the Schizophyllaceae.</title>
        <authorList>
            <person name="Almasi E."/>
            <person name="Sahu N."/>
            <person name="Krizsan K."/>
            <person name="Balint B."/>
            <person name="Kovacs G.M."/>
            <person name="Kiss B."/>
            <person name="Cseklye J."/>
            <person name="Drula E."/>
            <person name="Henrissat B."/>
            <person name="Nagy I."/>
            <person name="Chovatia M."/>
            <person name="Adam C."/>
            <person name="LaButti K."/>
            <person name="Lipzen A."/>
            <person name="Riley R."/>
            <person name="Grigoriev I.V."/>
            <person name="Nagy L.G."/>
        </authorList>
    </citation>
    <scope>NUCLEOTIDE SEQUENCE [LARGE SCALE GENOMIC DNA]</scope>
    <source>
        <strain evidence="2 3">NL-1724</strain>
    </source>
</reference>
<evidence type="ECO:0000256" key="1">
    <source>
        <dbReference type="SAM" id="MobiDB-lite"/>
    </source>
</evidence>
<evidence type="ECO:0000313" key="3">
    <source>
        <dbReference type="Proteomes" id="UP000320762"/>
    </source>
</evidence>
<dbReference type="Proteomes" id="UP000320762">
    <property type="component" value="Unassembled WGS sequence"/>
</dbReference>
<sequence length="156" mass="16786">MALVAISLVFSCGRVALGALFSSIFVMRFMRGQLYRLASMVLSTVDTESQAHASVNTSPSYARSYAGYTLPDPGNTPTTTNNSTPRSSNNLFASAPQNALNMSLSQPTFSSLSACSLPLLDNSQQATYVSRRQALPRTTGLRRSRIPDRLCLPATS</sequence>
<dbReference type="EMBL" id="VDMD01000047">
    <property type="protein sequence ID" value="TRM57495.1"/>
    <property type="molecule type" value="Genomic_DNA"/>
</dbReference>
<protein>
    <submittedName>
        <fullName evidence="2">Uncharacterized protein</fullName>
    </submittedName>
</protein>
<feature type="region of interest" description="Disordered" evidence="1">
    <location>
        <begin position="66"/>
        <end position="90"/>
    </location>
</feature>
<evidence type="ECO:0000313" key="2">
    <source>
        <dbReference type="EMBL" id="TRM57495.1"/>
    </source>
</evidence>
<accession>A0A550BY69</accession>
<organism evidence="2 3">
    <name type="scientific">Schizophyllum amplum</name>
    <dbReference type="NCBI Taxonomy" id="97359"/>
    <lineage>
        <taxon>Eukaryota</taxon>
        <taxon>Fungi</taxon>
        <taxon>Dikarya</taxon>
        <taxon>Basidiomycota</taxon>
        <taxon>Agaricomycotina</taxon>
        <taxon>Agaricomycetes</taxon>
        <taxon>Agaricomycetidae</taxon>
        <taxon>Agaricales</taxon>
        <taxon>Schizophyllaceae</taxon>
        <taxon>Schizophyllum</taxon>
    </lineage>
</organism>
<comment type="caution">
    <text evidence="2">The sequence shown here is derived from an EMBL/GenBank/DDBJ whole genome shotgun (WGS) entry which is preliminary data.</text>
</comment>
<proteinExistence type="predicted"/>